<dbReference type="Pfam" id="PF09858">
    <property type="entry name" value="DUF2085"/>
    <property type="match status" value="1"/>
</dbReference>
<dbReference type="Gene3D" id="3.40.30.10">
    <property type="entry name" value="Glutaredoxin"/>
    <property type="match status" value="1"/>
</dbReference>
<keyword evidence="3" id="KW-1185">Reference proteome</keyword>
<protein>
    <submittedName>
        <fullName evidence="2">Predicted membrane protein</fullName>
    </submittedName>
</protein>
<dbReference type="OrthoDB" id="152099at2"/>
<dbReference type="Proteomes" id="UP000055060">
    <property type="component" value="Unassembled WGS sequence"/>
</dbReference>
<accession>A0A0S7BGR6</accession>
<feature type="transmembrane region" description="Helical" evidence="1">
    <location>
        <begin position="109"/>
        <end position="129"/>
    </location>
</feature>
<keyword evidence="1" id="KW-0472">Membrane</keyword>
<evidence type="ECO:0000313" key="3">
    <source>
        <dbReference type="Proteomes" id="UP000055060"/>
    </source>
</evidence>
<organism evidence="2">
    <name type="scientific">Longilinea arvoryzae</name>
    <dbReference type="NCBI Taxonomy" id="360412"/>
    <lineage>
        <taxon>Bacteria</taxon>
        <taxon>Bacillati</taxon>
        <taxon>Chloroflexota</taxon>
        <taxon>Anaerolineae</taxon>
        <taxon>Anaerolineales</taxon>
        <taxon>Anaerolineaceae</taxon>
        <taxon>Longilinea</taxon>
    </lineage>
</organism>
<feature type="transmembrane region" description="Helical" evidence="1">
    <location>
        <begin position="244"/>
        <end position="263"/>
    </location>
</feature>
<keyword evidence="1" id="KW-0812">Transmembrane</keyword>
<feature type="transmembrane region" description="Helical" evidence="1">
    <location>
        <begin position="222"/>
        <end position="238"/>
    </location>
</feature>
<sequence>MISVSLYSIAGETDLTEVRAMLQNLQETHPHEVIEIDLEQNPLMRDRIGKPLPVLECGPYHLRWPFTEQDLRVLLSAATQRREYYEKTGDKGFRERVDRGRRISGMDRFVLWLSRHFMLVFNLIVFLYVGLPFLAPVFEKAGDVGPAKVIYAIYSPLCHQLAFRSFFLFGEQPFYPLERAHVAGFATYEQVIGADKANIIDGRNFIGNDLVGYKVALCERDVAIYSGFLIFGLIYALSNRKWKPLHWAIWIIIGILPIGWDGISQLPGLAFTPPAWMIIRESTPLLRSITGLLFGITTAWFLYPYVAESMAETRELILRKLQYVQQLTVKG</sequence>
<gene>
    <name evidence="2" type="ORF">LARV_02520</name>
</gene>
<keyword evidence="1" id="KW-1133">Transmembrane helix</keyword>
<dbReference type="EMBL" id="DF967972">
    <property type="protein sequence ID" value="GAP14745.1"/>
    <property type="molecule type" value="Genomic_DNA"/>
</dbReference>
<dbReference type="AlphaFoldDB" id="A0A0S7BGR6"/>
<dbReference type="InterPro" id="IPR019206">
    <property type="entry name" value="DUF2085_TM"/>
</dbReference>
<reference evidence="2" key="1">
    <citation type="submission" date="2015-07" db="EMBL/GenBank/DDBJ databases">
        <title>Draft Genome Sequences of Anaerolinea thermolimosa IMO-1, Bellilinea caldifistulae GOMI-1, Leptolinea tardivitalis YMTK-2, Levilinea saccharolytica KIBI-1,Longilinea arvoryzae KOME-1, Previously Described as Members of the Anaerolineaceae (Chloroflexi).</title>
        <authorList>
            <person name="Sekiguchi Y."/>
            <person name="Ohashi A."/>
            <person name="Matsuura N."/>
            <person name="Tourlousse M.D."/>
        </authorList>
    </citation>
    <scope>NUCLEOTIDE SEQUENCE [LARGE SCALE GENOMIC DNA]</scope>
    <source>
        <strain evidence="2">KOME-1</strain>
    </source>
</reference>
<evidence type="ECO:0000313" key="2">
    <source>
        <dbReference type="EMBL" id="GAP14745.1"/>
    </source>
</evidence>
<dbReference type="STRING" id="360412.LARV_02520"/>
<feature type="transmembrane region" description="Helical" evidence="1">
    <location>
        <begin position="284"/>
        <end position="303"/>
    </location>
</feature>
<name>A0A0S7BGR6_9CHLR</name>
<evidence type="ECO:0000256" key="1">
    <source>
        <dbReference type="SAM" id="Phobius"/>
    </source>
</evidence>
<proteinExistence type="predicted"/>